<evidence type="ECO:0000256" key="1">
    <source>
        <dbReference type="SAM" id="Coils"/>
    </source>
</evidence>
<dbReference type="InterPro" id="IPR038729">
    <property type="entry name" value="Rad50/SbcC_AAA"/>
</dbReference>
<keyword evidence="4" id="KW-1185">Reference proteome</keyword>
<dbReference type="EMBL" id="CP150637">
    <property type="protein sequence ID" value="WZW87346.1"/>
    <property type="molecule type" value="Genomic_DNA"/>
</dbReference>
<evidence type="ECO:0000313" key="3">
    <source>
        <dbReference type="EMBL" id="WZW87346.1"/>
    </source>
</evidence>
<reference evidence="3 4" key="1">
    <citation type="submission" date="2024-03" db="EMBL/GenBank/DDBJ databases">
        <title>Complete Genome Sequence and Annotation of Ignatzschineria larvae DSM 13226.</title>
        <authorList>
            <person name="Cantrell E."/>
            <person name="Burcham Z.M."/>
        </authorList>
    </citation>
    <scope>NUCLEOTIDE SEQUENCE [LARGE SCALE GENOMIC DNA]</scope>
    <source>
        <strain evidence="3 4">DSM 13226</strain>
    </source>
</reference>
<sequence>MRPIQLTLTAFGPYQGREVIDFRKLAPHDLFVISGKTGAGKTSIFDGISYALFGEASGADRKDATLSLRSDFASDQEPTTAELIFELRGKQYRIFRQLPYLKSGNKTLTQGKAEIYALNNTGDQDDLFAETPLVERQIPNMVNPKIEALLGLNRDQFNQLVMLPQGEYQRFLTSKTADKEAILRTVFNTEKYQNVVENLKLKADQSQKSVIKLQAHYNSLIQSIYQQLPVRESPFFQFFQEEAELQINSYQAIEGLEAESLFYQEKVKAITGDIMTQKQKLDVQKQTLLNTQNINEKFQALANAQQDFDNLNAQQVEINRLKNEISLAEKALSMEKFAHEVFRLRQEKQDTENHLSAAKQQLTEVQKNHQHATEQYQEAQEKEAEILALSEEITLLESRKRDVEMLDDLQATVIRTQKKSAQLQQNISHLQQEITTKQSEKNRLQDAVREAETISHPIAIYQQLQSYLEQLAKLSAKQAEQKQALITANEKKQQKSITLQAAKEARESAAIKFYQEQAVNLAYTLKEFEPCPVCGSIEHPQKAEAHHSQILGDHAQNPQAGFDSANEALSLAQREYDQAVHRAQEILANIESIEQEIYQAWQTVRYFANREAQYIAPLTLELNAEAMTTSVIETNSNKVALALKKGQTYWQSLQTLRSEISAIELLITQQQSELEVLKESHQTEKTRLTEAQSALTQILQHIPESLRDSTAYQTHLGAQKSRLTTLKNRLKEAEKNLQETAQQGALAAQSVEQYQAQKAKIITSLEKAECAFQEVLLNASWIIECRQTTTEDEESEGREGSQSADETQFLQAQKLIPKLSDNRQVVEKFTQRYLLTQEKVKTLTSELKDQKPQDIIELENKVQEQELKLETMQHTLLTHQQYIQNIAQTIENIKAQAQALESARSIHEKTVEVYDLVRGQNRHRISLERFILIEYFEMIIHAANIRLEQMTHGQFQFIRSEEIASRNVQSGLDLNVYDAYTGENRDVKTLSGGEKFKASLSLSLGMADVIQAHKGGISIETLFIDEGFGALDEESLLQAIDVLIALQASGRMIGVISHVEELKQTLPARIEVIKTRGGTSQTNIIIK</sequence>
<dbReference type="PANTHER" id="PTHR32114:SF2">
    <property type="entry name" value="ABC TRANSPORTER ABCH.3"/>
    <property type="match status" value="1"/>
</dbReference>
<dbReference type="Gene3D" id="3.40.50.300">
    <property type="entry name" value="P-loop containing nucleotide triphosphate hydrolases"/>
    <property type="match status" value="2"/>
</dbReference>
<organism evidence="3 4">
    <name type="scientific">Ignatzschineria larvae DSM 13226</name>
    <dbReference type="NCBI Taxonomy" id="1111732"/>
    <lineage>
        <taxon>Bacteria</taxon>
        <taxon>Pseudomonadati</taxon>
        <taxon>Pseudomonadota</taxon>
        <taxon>Gammaproteobacteria</taxon>
        <taxon>Cardiobacteriales</taxon>
        <taxon>Ignatzschineriaceae</taxon>
        <taxon>Ignatzschineria</taxon>
    </lineage>
</organism>
<feature type="domain" description="Rad50/SbcC-type AAA" evidence="2">
    <location>
        <begin position="5"/>
        <end position="223"/>
    </location>
</feature>
<dbReference type="PANTHER" id="PTHR32114">
    <property type="entry name" value="ABC TRANSPORTER ABCH.3"/>
    <property type="match status" value="1"/>
</dbReference>
<proteinExistence type="predicted"/>
<evidence type="ECO:0000313" key="4">
    <source>
        <dbReference type="Proteomes" id="UP001449178"/>
    </source>
</evidence>
<dbReference type="InterPro" id="IPR027417">
    <property type="entry name" value="P-loop_NTPase"/>
</dbReference>
<feature type="coiled-coil region" evidence="1">
    <location>
        <begin position="716"/>
        <end position="771"/>
    </location>
</feature>
<dbReference type="Pfam" id="PF13476">
    <property type="entry name" value="AAA_23"/>
    <property type="match status" value="1"/>
</dbReference>
<feature type="coiled-coil region" evidence="1">
    <location>
        <begin position="855"/>
        <end position="910"/>
    </location>
</feature>
<dbReference type="Proteomes" id="UP001449178">
    <property type="component" value="Chromosome"/>
</dbReference>
<dbReference type="RefSeq" id="WP_026878134.1">
    <property type="nucleotide sequence ID" value="NZ_AZOD01000002.1"/>
</dbReference>
<protein>
    <submittedName>
        <fullName evidence="3">SMC family ATPase</fullName>
    </submittedName>
</protein>
<dbReference type="Pfam" id="PF13558">
    <property type="entry name" value="SbcC_Walker_B"/>
    <property type="match status" value="1"/>
</dbReference>
<feature type="coiled-coil region" evidence="1">
    <location>
        <begin position="294"/>
        <end position="484"/>
    </location>
</feature>
<dbReference type="SUPFAM" id="SSF52540">
    <property type="entry name" value="P-loop containing nucleoside triphosphate hydrolases"/>
    <property type="match status" value="1"/>
</dbReference>
<keyword evidence="1" id="KW-0175">Coiled coil</keyword>
<evidence type="ECO:0000259" key="2">
    <source>
        <dbReference type="Pfam" id="PF13476"/>
    </source>
</evidence>
<accession>A0ABZ3BXV0</accession>
<name>A0ABZ3BXV0_9GAMM</name>
<gene>
    <name evidence="3" type="ORF">WMO13_08235</name>
</gene>